<evidence type="ECO:0000256" key="16">
    <source>
        <dbReference type="PIRSR" id="PIRSR028762-2"/>
    </source>
</evidence>
<keyword evidence="20" id="KW-1185">Reference proteome</keyword>
<evidence type="ECO:0000256" key="4">
    <source>
        <dbReference type="ARBA" id="ARBA00022603"/>
    </source>
</evidence>
<dbReference type="PIRSF" id="PIRSF028762">
    <property type="entry name" value="ABD1"/>
    <property type="match status" value="1"/>
</dbReference>
<dbReference type="EC" id="2.1.1.56" evidence="3 15"/>
<feature type="compositionally biased region" description="Basic and acidic residues" evidence="17">
    <location>
        <begin position="72"/>
        <end position="81"/>
    </location>
</feature>
<evidence type="ECO:0000256" key="10">
    <source>
        <dbReference type="ARBA" id="ARBA00023242"/>
    </source>
</evidence>
<dbReference type="GO" id="GO:0003723">
    <property type="term" value="F:RNA binding"/>
    <property type="evidence" value="ECO:0007669"/>
    <property type="project" value="UniProtKB-KW"/>
</dbReference>
<keyword evidence="9 15" id="KW-0506">mRNA capping</keyword>
<dbReference type="PANTHER" id="PTHR12189">
    <property type="entry name" value="MRNA GUANINE-7- METHYLTRANSFERASE"/>
    <property type="match status" value="1"/>
</dbReference>
<dbReference type="InParanoid" id="A0A0H2S478"/>
<dbReference type="SUPFAM" id="SSF53335">
    <property type="entry name" value="S-adenosyl-L-methionine-dependent methyltransferases"/>
    <property type="match status" value="1"/>
</dbReference>
<evidence type="ECO:0000256" key="3">
    <source>
        <dbReference type="ARBA" id="ARBA00011926"/>
    </source>
</evidence>
<evidence type="ECO:0000256" key="13">
    <source>
        <dbReference type="ARBA" id="ARBA00044712"/>
    </source>
</evidence>
<dbReference type="Pfam" id="PF03291">
    <property type="entry name" value="mRNA_G-N7_MeTrfase"/>
    <property type="match status" value="1"/>
</dbReference>
<feature type="region of interest" description="Disordered" evidence="17">
    <location>
        <begin position="65"/>
        <end position="91"/>
    </location>
</feature>
<dbReference type="AlphaFoldDB" id="A0A0H2S478"/>
<dbReference type="InterPro" id="IPR004971">
    <property type="entry name" value="mRNA_G-N7_MeTrfase_dom"/>
</dbReference>
<feature type="binding site" evidence="16">
    <location>
        <begin position="123"/>
        <end position="124"/>
    </location>
    <ligand>
        <name>mRNA</name>
        <dbReference type="ChEBI" id="CHEBI:33699"/>
    </ligand>
</feature>
<evidence type="ECO:0000256" key="1">
    <source>
        <dbReference type="ARBA" id="ARBA00003378"/>
    </source>
</evidence>
<dbReference type="InterPro" id="IPR016899">
    <property type="entry name" value="mRNA_G-N7_MeTrfase_euk"/>
</dbReference>
<evidence type="ECO:0000313" key="20">
    <source>
        <dbReference type="Proteomes" id="UP000053477"/>
    </source>
</evidence>
<dbReference type="PROSITE" id="PS51562">
    <property type="entry name" value="RNA_CAP0_MT"/>
    <property type="match status" value="1"/>
</dbReference>
<dbReference type="InterPro" id="IPR029063">
    <property type="entry name" value="SAM-dependent_MTases_sf"/>
</dbReference>
<dbReference type="GO" id="GO:0004482">
    <property type="term" value="F:mRNA 5'-cap (guanine-N7-)-methyltransferase activity"/>
    <property type="evidence" value="ECO:0007669"/>
    <property type="project" value="UniProtKB-EC"/>
</dbReference>
<evidence type="ECO:0000256" key="14">
    <source>
        <dbReference type="ARBA" id="ARBA00049739"/>
    </source>
</evidence>
<name>A0A0H2S478_9AGAM</name>
<dbReference type="Gene3D" id="3.40.50.150">
    <property type="entry name" value="Vaccinia Virus protein VP39"/>
    <property type="match status" value="1"/>
</dbReference>
<evidence type="ECO:0000256" key="2">
    <source>
        <dbReference type="ARBA" id="ARBA00004123"/>
    </source>
</evidence>
<feature type="region of interest" description="Disordered" evidence="17">
    <location>
        <begin position="1"/>
        <end position="38"/>
    </location>
</feature>
<evidence type="ECO:0000256" key="6">
    <source>
        <dbReference type="ARBA" id="ARBA00022679"/>
    </source>
</evidence>
<proteinExistence type="inferred from homology"/>
<reference evidence="19 20" key="1">
    <citation type="submission" date="2015-04" db="EMBL/GenBank/DDBJ databases">
        <title>Complete genome sequence of Schizopora paradoxa KUC8140, a cosmopolitan wood degrader in East Asia.</title>
        <authorList>
            <consortium name="DOE Joint Genome Institute"/>
            <person name="Min B."/>
            <person name="Park H."/>
            <person name="Jang Y."/>
            <person name="Kim J.-J."/>
            <person name="Kim K.H."/>
            <person name="Pangilinan J."/>
            <person name="Lipzen A."/>
            <person name="Riley R."/>
            <person name="Grigoriev I.V."/>
            <person name="Spatafora J.W."/>
            <person name="Choi I.-G."/>
        </authorList>
    </citation>
    <scope>NUCLEOTIDE SEQUENCE [LARGE SCALE GENOMIC DNA]</scope>
    <source>
        <strain evidence="19 20">KUC8140</strain>
    </source>
</reference>
<accession>A0A0H2S478</accession>
<evidence type="ECO:0000256" key="15">
    <source>
        <dbReference type="PIRNR" id="PIRNR028762"/>
    </source>
</evidence>
<keyword evidence="5 15" id="KW-0507">mRNA processing</keyword>
<feature type="site" description="mRNA cap binding" evidence="16">
    <location>
        <position position="405"/>
    </location>
</feature>
<keyword evidence="10 15" id="KW-0539">Nucleus</keyword>
<gene>
    <name evidence="19" type="ORF">SCHPADRAFT_819139</name>
</gene>
<evidence type="ECO:0000256" key="12">
    <source>
        <dbReference type="ARBA" id="ARBA00033387"/>
    </source>
</evidence>
<evidence type="ECO:0000256" key="7">
    <source>
        <dbReference type="ARBA" id="ARBA00022691"/>
    </source>
</evidence>
<evidence type="ECO:0000256" key="8">
    <source>
        <dbReference type="ARBA" id="ARBA00022884"/>
    </source>
</evidence>
<feature type="site" description="mRNA cap binding" evidence="16">
    <location>
        <position position="253"/>
    </location>
</feature>
<evidence type="ECO:0000313" key="19">
    <source>
        <dbReference type="EMBL" id="KLO18784.1"/>
    </source>
</evidence>
<protein>
    <recommendedName>
        <fullName evidence="14 15">mRNA cap guanine-N(7) methyltransferase</fullName>
        <ecNumber evidence="3 15">2.1.1.56</ecNumber>
    </recommendedName>
    <alternativeName>
        <fullName evidence="11 15">mRNA (guanine-N(7))-methyltransferase</fullName>
    </alternativeName>
    <alternativeName>
        <fullName evidence="12 15">mRNA cap methyltransferase</fullName>
    </alternativeName>
</protein>
<comment type="similarity">
    <text evidence="15">Belongs to the class I-like SAM-binding methyltransferase superfamily. mRNA cap 0 methyltransferase family.</text>
</comment>
<evidence type="ECO:0000256" key="5">
    <source>
        <dbReference type="ARBA" id="ARBA00022664"/>
    </source>
</evidence>
<feature type="site" description="mRNA cap binding" evidence="16">
    <location>
        <position position="174"/>
    </location>
</feature>
<organism evidence="19 20">
    <name type="scientific">Schizopora paradoxa</name>
    <dbReference type="NCBI Taxonomy" id="27342"/>
    <lineage>
        <taxon>Eukaryota</taxon>
        <taxon>Fungi</taxon>
        <taxon>Dikarya</taxon>
        <taxon>Basidiomycota</taxon>
        <taxon>Agaricomycotina</taxon>
        <taxon>Agaricomycetes</taxon>
        <taxon>Hymenochaetales</taxon>
        <taxon>Schizoporaceae</taxon>
        <taxon>Schizopora</taxon>
    </lineage>
</organism>
<feature type="domain" description="MRNA cap 0 methyltransferase" evidence="18">
    <location>
        <begin position="114"/>
        <end position="413"/>
    </location>
</feature>
<feature type="site" description="mRNA cap binding" evidence="16">
    <location>
        <position position="200"/>
    </location>
</feature>
<evidence type="ECO:0000256" key="11">
    <source>
        <dbReference type="ARBA" id="ARBA00032772"/>
    </source>
</evidence>
<evidence type="ECO:0000256" key="17">
    <source>
        <dbReference type="SAM" id="MobiDB-lite"/>
    </source>
</evidence>
<dbReference type="InterPro" id="IPR039753">
    <property type="entry name" value="RG7MT1"/>
</dbReference>
<dbReference type="Proteomes" id="UP000053477">
    <property type="component" value="Unassembled WGS sequence"/>
</dbReference>
<evidence type="ECO:0000259" key="18">
    <source>
        <dbReference type="PROSITE" id="PS51562"/>
    </source>
</evidence>
<dbReference type="STRING" id="27342.A0A0H2S478"/>
<comment type="subcellular location">
    <subcellularLocation>
        <location evidence="2 15">Nucleus</location>
    </subcellularLocation>
</comment>
<sequence>MPPPPLSASPEPRTVSPPPPKPSVLPYAPRHRRTPADSVLKPISDLELEFYKNCIKNPLQVTNSALGKRRRDMTSKGDLRPSDNSPPKRSRDVEKIADHYNQRPDVGVSQRQLSPIIGLKSFNNWVKSVLIARFAHPVLRSSQDENGRGSGGRGGGTAGRVLDMGCGKGGDLQKWQKAKVREYVGVGTYPVISVYQARGRYITSAAAQPGRQGPRFEASFETLDCYTHMLSEVLEPRMLDPMFDVVSMQFCMHYAFESVQKARVMLENVSRWLRKGGVFVGTIPNDKFLLSHLDNLPPDELSFGNSVYKIRFEERDRRPIFGQRYYFYLRDAVEDVPEYVVHWDNFVQMASEYKLEVQYRSEFHDVYAEHCDHEEYGPLLQRMKVVDAKGESQMDEEQWDAANVYIAFAFKKL</sequence>
<comment type="function">
    <text evidence="1">Responsible for methylating the 5'-cap structure of mRNAs.</text>
</comment>
<dbReference type="GO" id="GO:0005634">
    <property type="term" value="C:nucleus"/>
    <property type="evidence" value="ECO:0007669"/>
    <property type="project" value="UniProtKB-SubCell"/>
</dbReference>
<feature type="site" description="mRNA cap binding" evidence="16">
    <location>
        <position position="168"/>
    </location>
</feature>
<comment type="catalytic activity">
    <reaction evidence="13">
        <text>a 5'-end (5'-triphosphoguanosine)-ribonucleoside in mRNA + S-adenosyl-L-methionine = a 5'-end (N(7)-methyl 5'-triphosphoguanosine)-ribonucleoside in mRNA + S-adenosyl-L-homocysteine</text>
        <dbReference type="Rhea" id="RHEA:67008"/>
        <dbReference type="Rhea" id="RHEA-COMP:17166"/>
        <dbReference type="Rhea" id="RHEA-COMP:17167"/>
        <dbReference type="ChEBI" id="CHEBI:57856"/>
        <dbReference type="ChEBI" id="CHEBI:59789"/>
        <dbReference type="ChEBI" id="CHEBI:156461"/>
        <dbReference type="ChEBI" id="CHEBI:167617"/>
        <dbReference type="EC" id="2.1.1.56"/>
    </reaction>
</comment>
<dbReference type="PANTHER" id="PTHR12189:SF2">
    <property type="entry name" value="MRNA CAP GUANINE-N7 METHYLTRANSFERASE"/>
    <property type="match status" value="1"/>
</dbReference>
<dbReference type="OrthoDB" id="10248867at2759"/>
<keyword evidence="8 15" id="KW-0694">RNA-binding</keyword>
<dbReference type="EMBL" id="KQ085891">
    <property type="protein sequence ID" value="KLO18784.1"/>
    <property type="molecule type" value="Genomic_DNA"/>
</dbReference>
<keyword evidence="6 15" id="KW-0808">Transferase</keyword>
<keyword evidence="7 15" id="KW-0949">S-adenosyl-L-methionine</keyword>
<evidence type="ECO:0000256" key="9">
    <source>
        <dbReference type="ARBA" id="ARBA00023042"/>
    </source>
</evidence>
<keyword evidence="4 15" id="KW-0489">Methyltransferase</keyword>
<dbReference type="FunCoup" id="A0A0H2S478">
    <property type="interactions" value="726"/>
</dbReference>
<feature type="site" description="mRNA cap binding" evidence="16">
    <location>
        <position position="338"/>
    </location>
</feature>